<dbReference type="Gene3D" id="3.40.50.12780">
    <property type="entry name" value="N-terminal domain of ligase-like"/>
    <property type="match status" value="1"/>
</dbReference>
<keyword evidence="2" id="KW-0436">Ligase</keyword>
<accession>A0A9N9JJC4</accession>
<name>A0A9N9JJC4_9GLOM</name>
<dbReference type="SUPFAM" id="SSF56801">
    <property type="entry name" value="Acetyl-CoA synthetase-like"/>
    <property type="match status" value="1"/>
</dbReference>
<feature type="non-terminal residue" evidence="4">
    <location>
        <position position="155"/>
    </location>
</feature>
<dbReference type="InterPro" id="IPR025110">
    <property type="entry name" value="AMP-bd_C"/>
</dbReference>
<evidence type="ECO:0000256" key="2">
    <source>
        <dbReference type="ARBA" id="ARBA00022598"/>
    </source>
</evidence>
<feature type="domain" description="AMP-binding enzyme C-terminal" evidence="3">
    <location>
        <begin position="72"/>
        <end position="151"/>
    </location>
</feature>
<dbReference type="Pfam" id="PF13193">
    <property type="entry name" value="AMP-binding_C"/>
    <property type="match status" value="1"/>
</dbReference>
<evidence type="ECO:0000313" key="4">
    <source>
        <dbReference type="EMBL" id="CAG8783940.1"/>
    </source>
</evidence>
<dbReference type="Gene3D" id="3.30.300.30">
    <property type="match status" value="1"/>
</dbReference>
<dbReference type="InterPro" id="IPR042099">
    <property type="entry name" value="ANL_N_sf"/>
</dbReference>
<evidence type="ECO:0000313" key="5">
    <source>
        <dbReference type="Proteomes" id="UP000789342"/>
    </source>
</evidence>
<dbReference type="AlphaFoldDB" id="A0A9N9JJC4"/>
<dbReference type="OrthoDB" id="1898221at2759"/>
<feature type="non-terminal residue" evidence="4">
    <location>
        <position position="1"/>
    </location>
</feature>
<keyword evidence="5" id="KW-1185">Reference proteome</keyword>
<reference evidence="4" key="1">
    <citation type="submission" date="2021-06" db="EMBL/GenBank/DDBJ databases">
        <authorList>
            <person name="Kallberg Y."/>
            <person name="Tangrot J."/>
            <person name="Rosling A."/>
        </authorList>
    </citation>
    <scope>NUCLEOTIDE SEQUENCE</scope>
    <source>
        <strain evidence="4">CL551</strain>
    </source>
</reference>
<protein>
    <submittedName>
        <fullName evidence="4">2622_t:CDS:1</fullName>
    </submittedName>
</protein>
<dbReference type="PANTHER" id="PTHR24096">
    <property type="entry name" value="LONG-CHAIN-FATTY-ACID--COA LIGASE"/>
    <property type="match status" value="1"/>
</dbReference>
<dbReference type="Proteomes" id="UP000789342">
    <property type="component" value="Unassembled WGS sequence"/>
</dbReference>
<dbReference type="GO" id="GO:0016405">
    <property type="term" value="F:CoA-ligase activity"/>
    <property type="evidence" value="ECO:0007669"/>
    <property type="project" value="TreeGrafter"/>
</dbReference>
<comment type="caution">
    <text evidence="4">The sequence shown here is derived from an EMBL/GenBank/DDBJ whole genome shotgun (WGS) entry which is preliminary data.</text>
</comment>
<comment type="similarity">
    <text evidence="1">Belongs to the ATP-dependent AMP-binding enzyme family.</text>
</comment>
<organism evidence="4 5">
    <name type="scientific">Acaulospora morrowiae</name>
    <dbReference type="NCBI Taxonomy" id="94023"/>
    <lineage>
        <taxon>Eukaryota</taxon>
        <taxon>Fungi</taxon>
        <taxon>Fungi incertae sedis</taxon>
        <taxon>Mucoromycota</taxon>
        <taxon>Glomeromycotina</taxon>
        <taxon>Glomeromycetes</taxon>
        <taxon>Diversisporales</taxon>
        <taxon>Acaulosporaceae</taxon>
        <taxon>Acaulospora</taxon>
    </lineage>
</organism>
<evidence type="ECO:0000256" key="1">
    <source>
        <dbReference type="ARBA" id="ARBA00006432"/>
    </source>
</evidence>
<dbReference type="EMBL" id="CAJVPV010055027">
    <property type="protein sequence ID" value="CAG8783940.1"/>
    <property type="molecule type" value="Genomic_DNA"/>
</dbReference>
<dbReference type="InterPro" id="IPR045851">
    <property type="entry name" value="AMP-bd_C_sf"/>
</dbReference>
<sequence length="155" mass="17132">LGCNEPGELCIRGPNVMKGYLNNKEATDASFDKDGFFHTGDVVTIDNQGNLFIVDRVKELIKYKGFQVPPAELEEILVSHPAVADAAVIGVNCEADATEYPLAYVKLLDGHEQSPDLSYEIKKFVSDQVATHKRLKGVLFIDQIPKNTSGKILRR</sequence>
<gene>
    <name evidence="4" type="ORF">AMORRO_LOCUS17555</name>
</gene>
<proteinExistence type="inferred from homology"/>
<dbReference type="PANTHER" id="PTHR24096:SF149">
    <property type="entry name" value="AMP-BINDING DOMAIN-CONTAINING PROTEIN-RELATED"/>
    <property type="match status" value="1"/>
</dbReference>
<evidence type="ECO:0000259" key="3">
    <source>
        <dbReference type="Pfam" id="PF13193"/>
    </source>
</evidence>